<keyword evidence="4" id="KW-1185">Reference proteome</keyword>
<gene>
    <name evidence="2" type="primary">rbfA</name>
    <name evidence="3" type="ORF">SAMN02745912_01572</name>
</gene>
<reference evidence="3 4" key="1">
    <citation type="submission" date="2016-11" db="EMBL/GenBank/DDBJ databases">
        <authorList>
            <person name="Jaros S."/>
            <person name="Januszkiewicz K."/>
            <person name="Wedrychowicz H."/>
        </authorList>
    </citation>
    <scope>NUCLEOTIDE SEQUENCE [LARGE SCALE GENOMIC DNA]</scope>
    <source>
        <strain evidence="3 4">DSM 15212</strain>
    </source>
</reference>
<comment type="subunit">
    <text evidence="2">Monomer. Binds 30S ribosomal subunits, but not 50S ribosomal subunits or 70S ribosomes.</text>
</comment>
<dbReference type="GO" id="GO:0005829">
    <property type="term" value="C:cytosol"/>
    <property type="evidence" value="ECO:0007669"/>
    <property type="project" value="TreeGrafter"/>
</dbReference>
<evidence type="ECO:0000256" key="1">
    <source>
        <dbReference type="ARBA" id="ARBA00022517"/>
    </source>
</evidence>
<evidence type="ECO:0000313" key="4">
    <source>
        <dbReference type="Proteomes" id="UP000184465"/>
    </source>
</evidence>
<dbReference type="SUPFAM" id="SSF89919">
    <property type="entry name" value="Ribosome-binding factor A, RbfA"/>
    <property type="match status" value="1"/>
</dbReference>
<dbReference type="PANTHER" id="PTHR33515:SF1">
    <property type="entry name" value="RIBOSOME-BINDING FACTOR A, CHLOROPLASTIC-RELATED"/>
    <property type="match status" value="1"/>
</dbReference>
<dbReference type="GO" id="GO:0043024">
    <property type="term" value="F:ribosomal small subunit binding"/>
    <property type="evidence" value="ECO:0007669"/>
    <property type="project" value="TreeGrafter"/>
</dbReference>
<protein>
    <recommendedName>
        <fullName evidence="2">Ribosome-binding factor A</fullName>
    </recommendedName>
</protein>
<organism evidence="3 4">
    <name type="scientific">Paramaledivibacter caminithermalis (strain DSM 15212 / CIP 107654 / DViRD3)</name>
    <name type="common">Clostridium caminithermale</name>
    <dbReference type="NCBI Taxonomy" id="1121301"/>
    <lineage>
        <taxon>Bacteria</taxon>
        <taxon>Bacillati</taxon>
        <taxon>Bacillota</taxon>
        <taxon>Clostridia</taxon>
        <taxon>Peptostreptococcales</taxon>
        <taxon>Caminicellaceae</taxon>
        <taxon>Paramaledivibacter</taxon>
    </lineage>
</organism>
<dbReference type="GO" id="GO:0030490">
    <property type="term" value="P:maturation of SSU-rRNA"/>
    <property type="evidence" value="ECO:0007669"/>
    <property type="project" value="UniProtKB-UniRule"/>
</dbReference>
<accession>A0A1M6N5J2</accession>
<evidence type="ECO:0000313" key="3">
    <source>
        <dbReference type="EMBL" id="SHJ90893.1"/>
    </source>
</evidence>
<keyword evidence="2" id="KW-0963">Cytoplasm</keyword>
<comment type="subcellular location">
    <subcellularLocation>
        <location evidence="2">Cytoplasm</location>
    </subcellularLocation>
</comment>
<dbReference type="AlphaFoldDB" id="A0A1M6N5J2"/>
<dbReference type="HAMAP" id="MF_00003">
    <property type="entry name" value="RbfA"/>
    <property type="match status" value="1"/>
</dbReference>
<dbReference type="Gene3D" id="3.30.300.20">
    <property type="match status" value="1"/>
</dbReference>
<dbReference type="RefSeq" id="WP_165613050.1">
    <property type="nucleotide sequence ID" value="NZ_FRAG01000015.1"/>
</dbReference>
<sequence length="127" mass="14577">MRYSRTSRISEEIKKIVSSLIMNELKDPRISKLTSITHVETTGDLRYANIYVSTFGKDSDNHDETIEALNNAKGFIRKELGKHLKLRYTPEPIFKSDDSIKQGVYMSKLIENVNKLAPSKQEVEDND</sequence>
<dbReference type="InterPro" id="IPR023799">
    <property type="entry name" value="RbfA_dom_sf"/>
</dbReference>
<proteinExistence type="inferred from homology"/>
<dbReference type="InterPro" id="IPR000238">
    <property type="entry name" value="RbfA"/>
</dbReference>
<dbReference type="PANTHER" id="PTHR33515">
    <property type="entry name" value="RIBOSOME-BINDING FACTOR A, CHLOROPLASTIC-RELATED"/>
    <property type="match status" value="1"/>
</dbReference>
<dbReference type="Pfam" id="PF02033">
    <property type="entry name" value="RBFA"/>
    <property type="match status" value="1"/>
</dbReference>
<comment type="similarity">
    <text evidence="2">Belongs to the RbfA family.</text>
</comment>
<evidence type="ECO:0000256" key="2">
    <source>
        <dbReference type="HAMAP-Rule" id="MF_00003"/>
    </source>
</evidence>
<dbReference type="STRING" id="1121301.SAMN02745912_01572"/>
<dbReference type="Proteomes" id="UP000184465">
    <property type="component" value="Unassembled WGS sequence"/>
</dbReference>
<keyword evidence="1 2" id="KW-0690">Ribosome biogenesis</keyword>
<dbReference type="EMBL" id="FRAG01000015">
    <property type="protein sequence ID" value="SHJ90893.1"/>
    <property type="molecule type" value="Genomic_DNA"/>
</dbReference>
<dbReference type="InterPro" id="IPR015946">
    <property type="entry name" value="KH_dom-like_a/b"/>
</dbReference>
<name>A0A1M6N5J2_PARC5</name>
<dbReference type="NCBIfam" id="TIGR00082">
    <property type="entry name" value="rbfA"/>
    <property type="match status" value="1"/>
</dbReference>
<comment type="function">
    <text evidence="2">One of several proteins that assist in the late maturation steps of the functional core of the 30S ribosomal subunit. Associates with free 30S ribosomal subunits (but not with 30S subunits that are part of 70S ribosomes or polysomes). Required for efficient processing of 16S rRNA. May interact with the 5'-terminal helix region of 16S rRNA.</text>
</comment>